<dbReference type="RefSeq" id="WP_071095970.1">
    <property type="nucleotide sequence ID" value="NZ_CBDRIO010000004.1"/>
</dbReference>
<evidence type="ECO:0000313" key="4">
    <source>
        <dbReference type="Proteomes" id="UP000471364"/>
    </source>
</evidence>
<dbReference type="SUPFAM" id="SSF109854">
    <property type="entry name" value="DinB/YfiT-like putative metalloenzymes"/>
    <property type="match status" value="1"/>
</dbReference>
<reference evidence="2 4" key="3">
    <citation type="submission" date="2019-09" db="EMBL/GenBank/DDBJ databases">
        <title>High taxonomic diversity of Micromonospora strains isolated from Medicago sativa nodules in different geographical locations.</title>
        <authorList>
            <person name="Martinez-Hidalgo P."/>
            <person name="Flores-Felix J.D."/>
            <person name="Velazquez E."/>
            <person name="Brau L."/>
            <person name="Trujillo M.E."/>
            <person name="Martinez-Molina E."/>
        </authorList>
    </citation>
    <scope>NUCLEOTIDE SEQUENCE [LARGE SCALE GENOMIC DNA]</scope>
    <source>
        <strain evidence="2 4">ALFB5</strain>
    </source>
</reference>
<dbReference type="Proteomes" id="UP000471364">
    <property type="component" value="Unassembled WGS sequence"/>
</dbReference>
<evidence type="ECO:0000313" key="3">
    <source>
        <dbReference type="Proteomes" id="UP000253958"/>
    </source>
</evidence>
<name>A0A6N3K0L8_9ACTN</name>
<dbReference type="InterPro" id="IPR034660">
    <property type="entry name" value="DinB/YfiT-like"/>
</dbReference>
<sequence length="178" mass="19432">MDDATTESEAEALLAVLERNRRTFAWKTEGLDETGLRAVTAASTMTLGGLIAHMALVEADWLAVKVAGQAYGSPWDGVDFDAEPDWDWRFGAQAAPDDVYALWRAAVQRSRGLVDAVVAERGLAGPSSFTWPDGRTPTVRRMLLDMIEEYARHTGHADLLREAVDGRVGEGAPPDFPF</sequence>
<dbReference type="Gene3D" id="1.20.120.450">
    <property type="entry name" value="dinb family like domain"/>
    <property type="match status" value="1"/>
</dbReference>
<evidence type="ECO:0000313" key="1">
    <source>
        <dbReference type="EMBL" id="AXH91635.1"/>
    </source>
</evidence>
<keyword evidence="4" id="KW-1185">Reference proteome</keyword>
<dbReference type="Pfam" id="PF04978">
    <property type="entry name" value="MST"/>
    <property type="match status" value="1"/>
</dbReference>
<accession>A0A6N3K0L8</accession>
<evidence type="ECO:0000313" key="2">
    <source>
        <dbReference type="EMBL" id="KAB1119229.1"/>
    </source>
</evidence>
<dbReference type="EMBL" id="WAAR01000001">
    <property type="protein sequence ID" value="KAB1119229.1"/>
    <property type="molecule type" value="Genomic_DNA"/>
</dbReference>
<gene>
    <name evidence="1" type="ORF">DVH21_17870</name>
    <name evidence="2" type="ORF">F6X54_00655</name>
</gene>
<organism evidence="1 3">
    <name type="scientific">Micromonospora aurantiaca</name>
    <name type="common">nom. illeg.</name>
    <dbReference type="NCBI Taxonomy" id="47850"/>
    <lineage>
        <taxon>Bacteria</taxon>
        <taxon>Bacillati</taxon>
        <taxon>Actinomycetota</taxon>
        <taxon>Actinomycetes</taxon>
        <taxon>Micromonosporales</taxon>
        <taxon>Micromonosporaceae</taxon>
        <taxon>Micromonospora</taxon>
    </lineage>
</organism>
<dbReference type="Proteomes" id="UP000253958">
    <property type="component" value="Chromosome"/>
</dbReference>
<reference evidence="1 3" key="1">
    <citation type="submission" date="2018-07" db="EMBL/GenBank/DDBJ databases">
        <authorList>
            <person name="Ye Y."/>
        </authorList>
    </citation>
    <scope>NUCLEOTIDE SEQUENCE [LARGE SCALE GENOMIC DNA]</scope>
    <source>
        <strain evidence="1">110B</strain>
        <strain evidence="3">H14(2018)</strain>
    </source>
</reference>
<dbReference type="InterPro" id="IPR007061">
    <property type="entry name" value="MST-like"/>
</dbReference>
<dbReference type="AlphaFoldDB" id="A0A6N3K0L8"/>
<dbReference type="EMBL" id="CP031263">
    <property type="protein sequence ID" value="AXH91635.1"/>
    <property type="molecule type" value="Genomic_DNA"/>
</dbReference>
<protein>
    <submittedName>
        <fullName evidence="1">DUF664 domain-containing protein</fullName>
    </submittedName>
</protein>
<reference evidence="1 3" key="2">
    <citation type="submission" date="2018-08" db="EMBL/GenBank/DDBJ databases">
        <title>Streptomyces kandeliansis sp. nov., an endophytic bacterium isolated from mangrove plant.</title>
        <authorList>
            <person name="Wang R."/>
        </authorList>
    </citation>
    <scope>NUCLEOTIDE SEQUENCE [LARGE SCALE GENOMIC DNA]</scope>
    <source>
        <strain evidence="1">110B</strain>
        <strain evidence="3">H14(2018)</strain>
    </source>
</reference>
<proteinExistence type="predicted"/>